<reference evidence="1 2" key="1">
    <citation type="submission" date="2018-06" db="EMBL/GenBank/DDBJ databases">
        <authorList>
            <consortium name="Pathogen Informatics"/>
            <person name="Doyle S."/>
        </authorList>
    </citation>
    <scope>NUCLEOTIDE SEQUENCE [LARGE SCALE GENOMIC DNA]</scope>
    <source>
        <strain evidence="1 2">NCTC11872</strain>
    </source>
</reference>
<dbReference type="PANTHER" id="PTHR13779:SF7">
    <property type="entry name" value="ATPASE WRNIP1"/>
    <property type="match status" value="1"/>
</dbReference>
<name>A0A2X1PSN7_HAEIF</name>
<gene>
    <name evidence="1" type="primary">rarA_2</name>
    <name evidence="1" type="ORF">NCTC11872_03015</name>
</gene>
<dbReference type="GO" id="GO:0008047">
    <property type="term" value="F:enzyme activator activity"/>
    <property type="evidence" value="ECO:0007669"/>
    <property type="project" value="TreeGrafter"/>
</dbReference>
<protein>
    <submittedName>
        <fullName evidence="1">Recombination factor protein RarA</fullName>
        <ecNumber evidence="1">2.5.1.19</ecNumber>
    </submittedName>
</protein>
<organism evidence="1 2">
    <name type="scientific">Haemophilus influenzae</name>
    <dbReference type="NCBI Taxonomy" id="727"/>
    <lineage>
        <taxon>Bacteria</taxon>
        <taxon>Pseudomonadati</taxon>
        <taxon>Pseudomonadota</taxon>
        <taxon>Gammaproteobacteria</taxon>
        <taxon>Pasteurellales</taxon>
        <taxon>Pasteurellaceae</taxon>
        <taxon>Haemophilus</taxon>
    </lineage>
</organism>
<keyword evidence="1" id="KW-0808">Transferase</keyword>
<sequence length="58" mass="6489">MHFLPHIEDGTVIFIGATTENPSFELNNALLSRARVYVLKSLTTAEIEQVLQASCRRS</sequence>
<accession>A0A2X1PSN7</accession>
<dbReference type="GO" id="GO:0017116">
    <property type="term" value="F:single-stranded DNA helicase activity"/>
    <property type="evidence" value="ECO:0007669"/>
    <property type="project" value="TreeGrafter"/>
</dbReference>
<dbReference type="GO" id="GO:0003866">
    <property type="term" value="F:3-phosphoshikimate 1-carboxyvinyltransferase activity"/>
    <property type="evidence" value="ECO:0007669"/>
    <property type="project" value="UniProtKB-EC"/>
</dbReference>
<proteinExistence type="predicted"/>
<dbReference type="EMBL" id="UASK01000016">
    <property type="protein sequence ID" value="SPX43350.1"/>
    <property type="molecule type" value="Genomic_DNA"/>
</dbReference>
<dbReference type="PANTHER" id="PTHR13779">
    <property type="entry name" value="WERNER HELICASE-INTERACTING PROTEIN 1 FAMILY MEMBER"/>
    <property type="match status" value="1"/>
</dbReference>
<dbReference type="GO" id="GO:0000731">
    <property type="term" value="P:DNA synthesis involved in DNA repair"/>
    <property type="evidence" value="ECO:0007669"/>
    <property type="project" value="TreeGrafter"/>
</dbReference>
<dbReference type="GO" id="GO:0006261">
    <property type="term" value="P:DNA-templated DNA replication"/>
    <property type="evidence" value="ECO:0007669"/>
    <property type="project" value="TreeGrafter"/>
</dbReference>
<dbReference type="Gene3D" id="3.40.50.300">
    <property type="entry name" value="P-loop containing nucleotide triphosphate hydrolases"/>
    <property type="match status" value="1"/>
</dbReference>
<dbReference type="EC" id="2.5.1.19" evidence="1"/>
<evidence type="ECO:0000313" key="2">
    <source>
        <dbReference type="Proteomes" id="UP000249936"/>
    </source>
</evidence>
<dbReference type="SUPFAM" id="SSF52540">
    <property type="entry name" value="P-loop containing nucleoside triphosphate hydrolases"/>
    <property type="match status" value="1"/>
</dbReference>
<dbReference type="InterPro" id="IPR051314">
    <property type="entry name" value="AAA_ATPase_RarA/MGS1/WRNIP1"/>
</dbReference>
<evidence type="ECO:0000313" key="1">
    <source>
        <dbReference type="EMBL" id="SPX43350.1"/>
    </source>
</evidence>
<dbReference type="AlphaFoldDB" id="A0A2X1PSN7"/>
<dbReference type="Proteomes" id="UP000249936">
    <property type="component" value="Unassembled WGS sequence"/>
</dbReference>
<dbReference type="InterPro" id="IPR027417">
    <property type="entry name" value="P-loop_NTPase"/>
</dbReference>